<keyword evidence="1" id="KW-0129">CBS domain</keyword>
<dbReference type="AlphaFoldDB" id="Q2LVH7"/>
<dbReference type="HOGENOM" id="CLU_030870_1_0_7"/>
<dbReference type="InterPro" id="IPR006668">
    <property type="entry name" value="Mg_transptr_MgtE_intracell_dom"/>
</dbReference>
<proteinExistence type="predicted"/>
<dbReference type="Gene3D" id="1.25.60.10">
    <property type="entry name" value="MgtE N-terminal domain-like"/>
    <property type="match status" value="1"/>
</dbReference>
<dbReference type="EMBL" id="CP000252">
    <property type="protein sequence ID" value="ABC78088.1"/>
    <property type="molecule type" value="Genomic_DNA"/>
</dbReference>
<feature type="domain" description="CBS" evidence="2">
    <location>
        <begin position="376"/>
        <end position="432"/>
    </location>
</feature>
<dbReference type="Gene3D" id="3.10.580.10">
    <property type="entry name" value="CBS-domain"/>
    <property type="match status" value="1"/>
</dbReference>
<dbReference type="SMART" id="SM00924">
    <property type="entry name" value="MgtE_N"/>
    <property type="match status" value="1"/>
</dbReference>
<dbReference type="SUPFAM" id="SSF54631">
    <property type="entry name" value="CBS-domain pair"/>
    <property type="match status" value="1"/>
</dbReference>
<dbReference type="Proteomes" id="UP000001933">
    <property type="component" value="Chromosome"/>
</dbReference>
<evidence type="ECO:0000256" key="1">
    <source>
        <dbReference type="PROSITE-ProRule" id="PRU00703"/>
    </source>
</evidence>
<name>Q2LVH7_SYNAS</name>
<dbReference type="PROSITE" id="PS51371">
    <property type="entry name" value="CBS"/>
    <property type="match status" value="2"/>
</dbReference>
<dbReference type="GO" id="GO:0016020">
    <property type="term" value="C:membrane"/>
    <property type="evidence" value="ECO:0007669"/>
    <property type="project" value="InterPro"/>
</dbReference>
<dbReference type="InterPro" id="IPR006669">
    <property type="entry name" value="MgtE_transporter"/>
</dbReference>
<sequence>MMLYAQHLEENHMAVNSEDQVFLFLSQILGKRILDSEGRSLGRILDLMVRLGEPYPSVTGILLKSRPRKAVLFFPWQNPVETNGCFVVGSRGLDDVRELAPEREEILLKESLLDKQIVDTNGAKVRRVNDLQFLKAHGKLYLVHVDVGFRGLMRRVGLERATDFMLKGLFEYDLPDQFISWRFVQPVSSPDLLRLKIAESRLSQLHPADIADIIEELDIRQRTAVFQSLDVETAAETLEETDPKIQISLIENMEDSQASDIIEEMSLNEAADLLSDLPKDKAEGILKEMEQDIAEDVKELLAHPEETAGGLMTTAYLSFPPSTTALEALQVIRREAEDLDFVYYLYVTDEEEHLLGMLSLRELLVAAPETSLSDLMFRRVVMVDLDEDKDQIASDFAKYGMLAIPVVDDQKKMKGVIMFKNLLEVVAPRLGR</sequence>
<keyword evidence="4" id="KW-1185">Reference proteome</keyword>
<dbReference type="KEGG" id="sat:SYN_01529"/>
<dbReference type="InterPro" id="IPR038076">
    <property type="entry name" value="MgtE_N_sf"/>
</dbReference>
<dbReference type="PANTHER" id="PTHR43773:SF1">
    <property type="entry name" value="MAGNESIUM TRANSPORTER MGTE"/>
    <property type="match status" value="1"/>
</dbReference>
<dbReference type="InParanoid" id="Q2LVH7"/>
<dbReference type="Pfam" id="PF03448">
    <property type="entry name" value="MgtE_N"/>
    <property type="match status" value="1"/>
</dbReference>
<reference evidence="3 4" key="1">
    <citation type="journal article" date="2007" name="Proc. Natl. Acad. Sci. U.S.A.">
        <title>The genome of Syntrophus aciditrophicus: life at the thermodynamic limit of microbial growth.</title>
        <authorList>
            <person name="McInerney M.J."/>
            <person name="Rohlin L."/>
            <person name="Mouttaki H."/>
            <person name="Kim U."/>
            <person name="Krupp R.S."/>
            <person name="Rios-Hernandez L."/>
            <person name="Sieber J."/>
            <person name="Struchtemeyer C.G."/>
            <person name="Bhattacharyya A."/>
            <person name="Campbell J.W."/>
            <person name="Gunsalus R.P."/>
        </authorList>
    </citation>
    <scope>NUCLEOTIDE SEQUENCE [LARGE SCALE GENOMIC DNA]</scope>
    <source>
        <strain evidence="3 4">SB</strain>
    </source>
</reference>
<dbReference type="InterPro" id="IPR000644">
    <property type="entry name" value="CBS_dom"/>
</dbReference>
<dbReference type="GO" id="GO:0015095">
    <property type="term" value="F:magnesium ion transmembrane transporter activity"/>
    <property type="evidence" value="ECO:0007669"/>
    <property type="project" value="InterPro"/>
</dbReference>
<dbReference type="eggNOG" id="COG2239">
    <property type="taxonomic scope" value="Bacteria"/>
</dbReference>
<dbReference type="PANTHER" id="PTHR43773">
    <property type="entry name" value="MAGNESIUM TRANSPORTER MGTE"/>
    <property type="match status" value="1"/>
</dbReference>
<dbReference type="Pfam" id="PF00571">
    <property type="entry name" value="CBS"/>
    <property type="match status" value="2"/>
</dbReference>
<protein>
    <submittedName>
        <fullName evidence="3">Mg/Co/Ni transporter MgtE domain protein</fullName>
    </submittedName>
</protein>
<dbReference type="STRING" id="56780.SYN_01529"/>
<evidence type="ECO:0000313" key="4">
    <source>
        <dbReference type="Proteomes" id="UP000001933"/>
    </source>
</evidence>
<accession>Q2LVH7</accession>
<evidence type="ECO:0000313" key="3">
    <source>
        <dbReference type="EMBL" id="ABC78088.1"/>
    </source>
</evidence>
<dbReference type="CDD" id="cd04606">
    <property type="entry name" value="CBS_pair_Mg_transporter"/>
    <property type="match status" value="1"/>
</dbReference>
<dbReference type="SMART" id="SM00116">
    <property type="entry name" value="CBS"/>
    <property type="match status" value="2"/>
</dbReference>
<dbReference type="SUPFAM" id="SSF158791">
    <property type="entry name" value="MgtE N-terminal domain-like"/>
    <property type="match status" value="1"/>
</dbReference>
<gene>
    <name evidence="3" type="ORF">SYN_01529</name>
</gene>
<feature type="domain" description="CBS" evidence="2">
    <location>
        <begin position="312"/>
        <end position="375"/>
    </location>
</feature>
<organism evidence="3 4">
    <name type="scientific">Syntrophus aciditrophicus (strain SB)</name>
    <dbReference type="NCBI Taxonomy" id="56780"/>
    <lineage>
        <taxon>Bacteria</taxon>
        <taxon>Pseudomonadati</taxon>
        <taxon>Thermodesulfobacteriota</taxon>
        <taxon>Syntrophia</taxon>
        <taxon>Syntrophales</taxon>
        <taxon>Syntrophaceae</taxon>
        <taxon>Syntrophus</taxon>
    </lineage>
</organism>
<dbReference type="InterPro" id="IPR046342">
    <property type="entry name" value="CBS_dom_sf"/>
</dbReference>
<evidence type="ECO:0000259" key="2">
    <source>
        <dbReference type="PROSITE" id="PS51371"/>
    </source>
</evidence>